<feature type="region of interest" description="Disordered" evidence="1">
    <location>
        <begin position="175"/>
        <end position="208"/>
    </location>
</feature>
<dbReference type="AlphaFoldDB" id="A0A9P3G5U9"/>
<evidence type="ECO:0000256" key="1">
    <source>
        <dbReference type="SAM" id="MobiDB-lite"/>
    </source>
</evidence>
<sequence length="400" mass="42188">MAVYPASGPPVNKGPISCGRSASSVLRRASASAESLTQQTRRGTDAQRAAPGERRAAVVDGGGGTQSASTAWRGFCDLRAPADARLAWVNARAWSDAAAAENQTPGVTRVTPNQRASPKAADLPLPAAVPLHTTPGPFGGGRRPAISVPRPRSPIVISGLRRSQQGPRVFCHADRHGTRPGRWHDAPSKSALRGGGARGAHPVSARGGVPHAETCRNGCGPRTCAPPGACRPLRADPCPVTARVRGGGGSRGARLLEGGPARAPRAIRGASARARARAEEEEDRPSWRHSLCAPSNCTQCAVPAGSTTSRIWEGDWRWGTGHAARALQRPAWLSPPPLPCWMRVRGHCAGVRRGTPFCVRACRCSSLTCCCLRDAWYGMALTLWTLQPGLLSFEASRGVW</sequence>
<dbReference type="EMBL" id="BPQB01000009">
    <property type="protein sequence ID" value="GJE88424.1"/>
    <property type="molecule type" value="Genomic_DNA"/>
</dbReference>
<protein>
    <submittedName>
        <fullName evidence="2">Uncharacterized protein</fullName>
    </submittedName>
</protein>
<name>A0A9P3G5U9_9APHY</name>
<dbReference type="Proteomes" id="UP000703269">
    <property type="component" value="Unassembled WGS sequence"/>
</dbReference>
<feature type="compositionally biased region" description="Low complexity" evidence="1">
    <location>
        <begin position="20"/>
        <end position="35"/>
    </location>
</feature>
<evidence type="ECO:0000313" key="3">
    <source>
        <dbReference type="Proteomes" id="UP000703269"/>
    </source>
</evidence>
<comment type="caution">
    <text evidence="2">The sequence shown here is derived from an EMBL/GenBank/DDBJ whole genome shotgun (WGS) entry which is preliminary data.</text>
</comment>
<gene>
    <name evidence="2" type="ORF">PsYK624_045070</name>
</gene>
<reference evidence="2 3" key="1">
    <citation type="submission" date="2021-08" db="EMBL/GenBank/DDBJ databases">
        <title>Draft Genome Sequence of Phanerochaete sordida strain YK-624.</title>
        <authorList>
            <person name="Mori T."/>
            <person name="Dohra H."/>
            <person name="Suzuki T."/>
            <person name="Kawagishi H."/>
            <person name="Hirai H."/>
        </authorList>
    </citation>
    <scope>NUCLEOTIDE SEQUENCE [LARGE SCALE GENOMIC DNA]</scope>
    <source>
        <strain evidence="2 3">YK-624</strain>
    </source>
</reference>
<feature type="region of interest" description="Disordered" evidence="1">
    <location>
        <begin position="1"/>
        <end position="66"/>
    </location>
</feature>
<proteinExistence type="predicted"/>
<keyword evidence="3" id="KW-1185">Reference proteome</keyword>
<organism evidence="2 3">
    <name type="scientific">Phanerochaete sordida</name>
    <dbReference type="NCBI Taxonomy" id="48140"/>
    <lineage>
        <taxon>Eukaryota</taxon>
        <taxon>Fungi</taxon>
        <taxon>Dikarya</taxon>
        <taxon>Basidiomycota</taxon>
        <taxon>Agaricomycotina</taxon>
        <taxon>Agaricomycetes</taxon>
        <taxon>Polyporales</taxon>
        <taxon>Phanerochaetaceae</taxon>
        <taxon>Phanerochaete</taxon>
    </lineage>
</organism>
<evidence type="ECO:0000313" key="2">
    <source>
        <dbReference type="EMBL" id="GJE88424.1"/>
    </source>
</evidence>
<feature type="compositionally biased region" description="Basic and acidic residues" evidence="1">
    <location>
        <begin position="175"/>
        <end position="187"/>
    </location>
</feature>
<accession>A0A9P3G5U9</accession>